<dbReference type="EMBL" id="CP141614">
    <property type="protein sequence ID" value="WRP14980.1"/>
    <property type="molecule type" value="Genomic_DNA"/>
</dbReference>
<dbReference type="InterPro" id="IPR038287">
    <property type="entry name" value="Cse2_sf"/>
</dbReference>
<keyword evidence="2" id="KW-1185">Reference proteome</keyword>
<accession>A0ABZ1BQ95</accession>
<evidence type="ECO:0000313" key="2">
    <source>
        <dbReference type="Proteomes" id="UP001333102"/>
    </source>
</evidence>
<dbReference type="NCBIfam" id="TIGR02548">
    <property type="entry name" value="casB_cse2"/>
    <property type="match status" value="1"/>
</dbReference>
<proteinExistence type="predicted"/>
<protein>
    <submittedName>
        <fullName evidence="1">Type I-E CRISPR-associated protein Cse2/CasB</fullName>
    </submittedName>
</protein>
<sequence>MRTLVSPEATLHHHIGQIARVIASERFPTGERAALRRMHPTQLPPVVFYRFAALYLPEWWDRTPQSRRDWITLVAGIALMSPAAHNPDKGLGRALAEARYSEARLERLLTAEGDTRRVLLLRAARFLAAKSSSCNWVDAALLLLTQDPEKREAVQDKIARDFYYQFTTQDRKAG</sequence>
<gene>
    <name evidence="1" type="primary">casB</name>
    <name evidence="1" type="ORF">VLY81_02055</name>
</gene>
<dbReference type="InterPro" id="IPR013382">
    <property type="entry name" value="CRISPR-assoc_prot_Cse2"/>
</dbReference>
<dbReference type="Gene3D" id="1.10.520.40">
    <property type="entry name" value="CRISPR-associated protein Cse2"/>
    <property type="match status" value="1"/>
</dbReference>
<dbReference type="Pfam" id="PF09485">
    <property type="entry name" value="CRISPR_Cse2"/>
    <property type="match status" value="1"/>
</dbReference>
<evidence type="ECO:0000313" key="1">
    <source>
        <dbReference type="EMBL" id="WRP14980.1"/>
    </source>
</evidence>
<dbReference type="Proteomes" id="UP001333102">
    <property type="component" value="Chromosome"/>
</dbReference>
<organism evidence="1 2">
    <name type="scientific">Geochorda subterranea</name>
    <dbReference type="NCBI Taxonomy" id="3109564"/>
    <lineage>
        <taxon>Bacteria</taxon>
        <taxon>Bacillati</taxon>
        <taxon>Bacillota</taxon>
        <taxon>Limnochordia</taxon>
        <taxon>Limnochordales</taxon>
        <taxon>Geochordaceae</taxon>
        <taxon>Geochorda</taxon>
    </lineage>
</organism>
<reference evidence="2" key="1">
    <citation type="submission" date="2023-12" db="EMBL/GenBank/DDBJ databases">
        <title>Novel isolates from deep terrestrial aquifers shed light on the physiology and ecology of the class Limnochordia.</title>
        <authorList>
            <person name="Karnachuk O.V."/>
            <person name="Lukina A.P."/>
            <person name="Avakyan M.R."/>
            <person name="Kadnikov V."/>
            <person name="Begmatov S."/>
            <person name="Beletsky A.V."/>
            <person name="Mardanov A.V."/>
            <person name="Ravin N.V."/>
        </authorList>
    </citation>
    <scope>NUCLEOTIDE SEQUENCE [LARGE SCALE GENOMIC DNA]</scope>
    <source>
        <strain evidence="2">LN</strain>
    </source>
</reference>
<name>A0ABZ1BQ95_9FIRM</name>
<dbReference type="RefSeq" id="WP_324669369.1">
    <property type="nucleotide sequence ID" value="NZ_CP141614.1"/>
</dbReference>